<evidence type="ECO:0000313" key="3">
    <source>
        <dbReference type="Proteomes" id="UP000439994"/>
    </source>
</evidence>
<dbReference type="InterPro" id="IPR003787">
    <property type="entry name" value="Sulphur_relay_DsrE/F-like"/>
</dbReference>
<dbReference type="Gene3D" id="3.40.1260.10">
    <property type="entry name" value="DsrEFH-like"/>
    <property type="match status" value="1"/>
</dbReference>
<dbReference type="AlphaFoldDB" id="A0A6N8F402"/>
<dbReference type="OrthoDB" id="9789418at2"/>
<keyword evidence="3" id="KW-1185">Reference proteome</keyword>
<dbReference type="PANTHER" id="PTHR38780">
    <property type="entry name" value="PROTEIN TUSC"/>
    <property type="match status" value="1"/>
</dbReference>
<name>A0A6N8F402_9GAMM</name>
<dbReference type="SUPFAM" id="SSF75169">
    <property type="entry name" value="DsrEFH-like"/>
    <property type="match status" value="1"/>
</dbReference>
<reference evidence="2 3" key="1">
    <citation type="submission" date="2019-11" db="EMBL/GenBank/DDBJ databases">
        <title>P. haliotis isolates from Z. marina roots.</title>
        <authorList>
            <person name="Cohen M."/>
            <person name="Jospin G."/>
            <person name="Eisen J.A."/>
            <person name="Coil D.A."/>
        </authorList>
    </citation>
    <scope>NUCLEOTIDE SEQUENCE [LARGE SCALE GENOMIC DNA]</scope>
    <source>
        <strain evidence="2 3">UCD-MCMsp1aY</strain>
    </source>
</reference>
<dbReference type="NCBIfam" id="TIGR03010">
    <property type="entry name" value="sulf_tusC_dsrF"/>
    <property type="match status" value="1"/>
</dbReference>
<protein>
    <submittedName>
        <fullName evidence="2">Sulfurtransferase complex subunit TusC</fullName>
    </submittedName>
</protein>
<dbReference type="RefSeq" id="WP_155693918.1">
    <property type="nucleotide sequence ID" value="NZ_WOCD01000001.1"/>
</dbReference>
<comment type="similarity">
    <text evidence="1">Belongs to the DsrF/TusC family.</text>
</comment>
<dbReference type="NCBIfam" id="NF001238">
    <property type="entry name" value="PRK00211.1"/>
    <property type="match status" value="1"/>
</dbReference>
<dbReference type="InterPro" id="IPR027396">
    <property type="entry name" value="DsrEFH-like"/>
</dbReference>
<dbReference type="Pfam" id="PF02635">
    <property type="entry name" value="DsrE"/>
    <property type="match status" value="1"/>
</dbReference>
<organism evidence="2 3">
    <name type="scientific">Psychrosphaera haliotis</name>
    <dbReference type="NCBI Taxonomy" id="555083"/>
    <lineage>
        <taxon>Bacteria</taxon>
        <taxon>Pseudomonadati</taxon>
        <taxon>Pseudomonadota</taxon>
        <taxon>Gammaproteobacteria</taxon>
        <taxon>Alteromonadales</taxon>
        <taxon>Pseudoalteromonadaceae</taxon>
        <taxon>Psychrosphaera</taxon>
    </lineage>
</organism>
<dbReference type="PANTHER" id="PTHR38780:SF1">
    <property type="entry name" value="PROTEIN TUSC"/>
    <property type="match status" value="1"/>
</dbReference>
<dbReference type="EMBL" id="WOCD01000001">
    <property type="protein sequence ID" value="MUH71305.1"/>
    <property type="molecule type" value="Genomic_DNA"/>
</dbReference>
<dbReference type="InterPro" id="IPR017462">
    <property type="entry name" value="Sulphur_relay_TusC/DsrF"/>
</dbReference>
<evidence type="ECO:0000256" key="1">
    <source>
        <dbReference type="ARBA" id="ARBA00005996"/>
    </source>
</evidence>
<keyword evidence="2" id="KW-0808">Transferase</keyword>
<comment type="caution">
    <text evidence="2">The sequence shown here is derived from an EMBL/GenBank/DDBJ whole genome shotgun (WGS) entry which is preliminary data.</text>
</comment>
<dbReference type="Proteomes" id="UP000439994">
    <property type="component" value="Unassembled WGS sequence"/>
</dbReference>
<evidence type="ECO:0000313" key="2">
    <source>
        <dbReference type="EMBL" id="MUH71305.1"/>
    </source>
</evidence>
<gene>
    <name evidence="2" type="primary">tusC</name>
    <name evidence="2" type="ORF">GNP35_01630</name>
</gene>
<sequence>MNIKSILIIHTQPAFNDLQGKEALDLSLILGSYEQDVSVVFYKQGVFQTLAHQDPESFSQKDYTSTIKALDIYDIEKVYVHTNSLVKYGLENNERLSNVLPIEHTDFLALKITLITFL</sequence>
<proteinExistence type="inferred from homology"/>
<dbReference type="GO" id="GO:0016740">
    <property type="term" value="F:transferase activity"/>
    <property type="evidence" value="ECO:0007669"/>
    <property type="project" value="UniProtKB-KW"/>
</dbReference>
<accession>A0A6N8F402</accession>